<dbReference type="InterPro" id="IPR000884">
    <property type="entry name" value="TSP1_rpt"/>
</dbReference>
<dbReference type="SMART" id="SM00209">
    <property type="entry name" value="TSP1"/>
    <property type="match status" value="4"/>
</dbReference>
<dbReference type="InterPro" id="IPR036383">
    <property type="entry name" value="TSP1_rpt_sf"/>
</dbReference>
<feature type="domain" description="Spondin-like TSP1" evidence="5">
    <location>
        <begin position="36"/>
        <end position="86"/>
    </location>
</feature>
<protein>
    <recommendedName>
        <fullName evidence="5">Spondin-like TSP1 domain-containing protein</fullName>
    </recommendedName>
</protein>
<dbReference type="EMBL" id="JH159156">
    <property type="protein sequence ID" value="EGZ13423.1"/>
    <property type="molecule type" value="Genomic_DNA"/>
</dbReference>
<dbReference type="SUPFAM" id="SSF82895">
    <property type="entry name" value="TSP-1 type 1 repeat"/>
    <property type="match status" value="2"/>
</dbReference>
<accession>G4ZUE9</accession>
<dbReference type="PROSITE" id="PS50092">
    <property type="entry name" value="TSP1"/>
    <property type="match status" value="2"/>
</dbReference>
<gene>
    <name evidence="6" type="ORF">PHYSODRAFT_511199</name>
</gene>
<dbReference type="InParanoid" id="G4ZUE9"/>
<keyword evidence="2" id="KW-1015">Disulfide bond</keyword>
<dbReference type="KEGG" id="psoj:PHYSODRAFT_511199"/>
<dbReference type="Gene3D" id="2.20.100.10">
    <property type="entry name" value="Thrombospondin type-1 (TSP1) repeat"/>
    <property type="match status" value="3"/>
</dbReference>
<dbReference type="Pfam" id="PF00090">
    <property type="entry name" value="TSP_1"/>
    <property type="match status" value="1"/>
</dbReference>
<keyword evidence="7" id="KW-1185">Reference proteome</keyword>
<dbReference type="InterPro" id="IPR039942">
    <property type="entry name" value="SBSPO"/>
</dbReference>
<name>G4ZUE9_PHYSP</name>
<feature type="signal peptide" evidence="4">
    <location>
        <begin position="1"/>
        <end position="24"/>
    </location>
</feature>
<dbReference type="GeneID" id="20659206"/>
<evidence type="ECO:0000313" key="6">
    <source>
        <dbReference type="EMBL" id="EGZ13423.1"/>
    </source>
</evidence>
<evidence type="ECO:0000256" key="1">
    <source>
        <dbReference type="ARBA" id="ARBA00022729"/>
    </source>
</evidence>
<keyword evidence="3" id="KW-0325">Glycoprotein</keyword>
<dbReference type="RefSeq" id="XP_009530852.1">
    <property type="nucleotide sequence ID" value="XM_009532557.1"/>
</dbReference>
<feature type="chain" id="PRO_5003472561" description="Spondin-like TSP1 domain-containing protein" evidence="4">
    <location>
        <begin position="25"/>
        <end position="241"/>
    </location>
</feature>
<dbReference type="PANTHER" id="PTHR20920:SF5">
    <property type="entry name" value="SMB DOMAIN-CONTAINING PROTEIN"/>
    <property type="match status" value="1"/>
</dbReference>
<organism evidence="6 7">
    <name type="scientific">Phytophthora sojae (strain P6497)</name>
    <name type="common">Soybean stem and root rot agent</name>
    <name type="synonym">Phytophthora megasperma f. sp. glycines</name>
    <dbReference type="NCBI Taxonomy" id="1094619"/>
    <lineage>
        <taxon>Eukaryota</taxon>
        <taxon>Sar</taxon>
        <taxon>Stramenopiles</taxon>
        <taxon>Oomycota</taxon>
        <taxon>Peronosporomycetes</taxon>
        <taxon>Peronosporales</taxon>
        <taxon>Peronosporaceae</taxon>
        <taxon>Phytophthora</taxon>
    </lineage>
</organism>
<dbReference type="PANTHER" id="PTHR20920">
    <property type="entry name" value="RPE-SPONDIN"/>
    <property type="match status" value="1"/>
</dbReference>
<evidence type="ECO:0000313" key="7">
    <source>
        <dbReference type="Proteomes" id="UP000002640"/>
    </source>
</evidence>
<dbReference type="AlphaFoldDB" id="G4ZUE9"/>
<sequence>MLSSPIRLFLPLAVVATVLLGVSAEPEWWLVPPIDCQVGPWGDFSGCSAAYSTVKTRRRNVVVWPLFGGAPCPALEESQPCVRVDCQVGPWSAYTCNPFTGWKTRSRVVTVRPQDGGAACPALSQSVPCDPINCVVSDWTPWSTCLLKVKSRARTVQTFPLYGGLACPSLVEVQACVPVDCAVGAWSAFKILGTIKTRSREDTCQPDSGLPCPPLVEQVPCNPVDCSPVSRVSRVASDSCI</sequence>
<evidence type="ECO:0000256" key="3">
    <source>
        <dbReference type="ARBA" id="ARBA00023180"/>
    </source>
</evidence>
<evidence type="ECO:0000259" key="5">
    <source>
        <dbReference type="Pfam" id="PF19028"/>
    </source>
</evidence>
<keyword evidence="1 4" id="KW-0732">Signal</keyword>
<proteinExistence type="predicted"/>
<dbReference type="InterPro" id="IPR044004">
    <property type="entry name" value="TSP1_spondin_dom"/>
</dbReference>
<reference evidence="6 7" key="1">
    <citation type="journal article" date="2006" name="Science">
        <title>Phytophthora genome sequences uncover evolutionary origins and mechanisms of pathogenesis.</title>
        <authorList>
            <person name="Tyler B.M."/>
            <person name="Tripathy S."/>
            <person name="Zhang X."/>
            <person name="Dehal P."/>
            <person name="Jiang R.H."/>
            <person name="Aerts A."/>
            <person name="Arredondo F.D."/>
            <person name="Baxter L."/>
            <person name="Bensasson D."/>
            <person name="Beynon J.L."/>
            <person name="Chapman J."/>
            <person name="Damasceno C.M."/>
            <person name="Dorrance A.E."/>
            <person name="Dou D."/>
            <person name="Dickerman A.W."/>
            <person name="Dubchak I.L."/>
            <person name="Garbelotto M."/>
            <person name="Gijzen M."/>
            <person name="Gordon S.G."/>
            <person name="Govers F."/>
            <person name="Grunwald N.J."/>
            <person name="Huang W."/>
            <person name="Ivors K.L."/>
            <person name="Jones R.W."/>
            <person name="Kamoun S."/>
            <person name="Krampis K."/>
            <person name="Lamour K.H."/>
            <person name="Lee M.K."/>
            <person name="McDonald W.H."/>
            <person name="Medina M."/>
            <person name="Meijer H.J."/>
            <person name="Nordberg E.K."/>
            <person name="Maclean D.J."/>
            <person name="Ospina-Giraldo M.D."/>
            <person name="Morris P.F."/>
            <person name="Phuntumart V."/>
            <person name="Putnam N.H."/>
            <person name="Rash S."/>
            <person name="Rose J.K."/>
            <person name="Sakihama Y."/>
            <person name="Salamov A.A."/>
            <person name="Savidor A."/>
            <person name="Scheuring C.F."/>
            <person name="Smith B.M."/>
            <person name="Sobral B.W."/>
            <person name="Terry A."/>
            <person name="Torto-Alalibo T.A."/>
            <person name="Win J."/>
            <person name="Xu Z."/>
            <person name="Zhang H."/>
            <person name="Grigoriev I.V."/>
            <person name="Rokhsar D.S."/>
            <person name="Boore J.L."/>
        </authorList>
    </citation>
    <scope>NUCLEOTIDE SEQUENCE [LARGE SCALE GENOMIC DNA]</scope>
    <source>
        <strain evidence="6 7">P6497</strain>
    </source>
</reference>
<evidence type="ECO:0000256" key="2">
    <source>
        <dbReference type="ARBA" id="ARBA00023157"/>
    </source>
</evidence>
<dbReference type="Proteomes" id="UP000002640">
    <property type="component" value="Unassembled WGS sequence"/>
</dbReference>
<dbReference type="Pfam" id="PF19028">
    <property type="entry name" value="TSP1_spondin"/>
    <property type="match status" value="1"/>
</dbReference>
<evidence type="ECO:0000256" key="4">
    <source>
        <dbReference type="SAM" id="SignalP"/>
    </source>
</evidence>